<evidence type="ECO:0000256" key="1">
    <source>
        <dbReference type="ARBA" id="ARBA00022630"/>
    </source>
</evidence>
<dbReference type="Proteomes" id="UP001596060">
    <property type="component" value="Unassembled WGS sequence"/>
</dbReference>
<proteinExistence type="predicted"/>
<dbReference type="InterPro" id="IPR016167">
    <property type="entry name" value="FAD-bd_PCMH_sub1"/>
</dbReference>
<dbReference type="InterPro" id="IPR036318">
    <property type="entry name" value="FAD-bd_PCMH-like_sf"/>
</dbReference>
<evidence type="ECO:0000256" key="2">
    <source>
        <dbReference type="ARBA" id="ARBA00022827"/>
    </source>
</evidence>
<keyword evidence="5" id="KW-1185">Reference proteome</keyword>
<organism evidence="4 5">
    <name type="scientific">Bosea massiliensis</name>
    <dbReference type="NCBI Taxonomy" id="151419"/>
    <lineage>
        <taxon>Bacteria</taxon>
        <taxon>Pseudomonadati</taxon>
        <taxon>Pseudomonadota</taxon>
        <taxon>Alphaproteobacteria</taxon>
        <taxon>Hyphomicrobiales</taxon>
        <taxon>Boseaceae</taxon>
        <taxon>Bosea</taxon>
    </lineage>
</organism>
<dbReference type="EMBL" id="JBHSLU010000063">
    <property type="protein sequence ID" value="MFC5507361.1"/>
    <property type="molecule type" value="Genomic_DNA"/>
</dbReference>
<dbReference type="PANTHER" id="PTHR11748">
    <property type="entry name" value="D-LACTATE DEHYDROGENASE"/>
    <property type="match status" value="1"/>
</dbReference>
<reference evidence="5" key="1">
    <citation type="journal article" date="2019" name="Int. J. Syst. Evol. Microbiol.">
        <title>The Global Catalogue of Microorganisms (GCM) 10K type strain sequencing project: providing services to taxonomists for standard genome sequencing and annotation.</title>
        <authorList>
            <consortium name="The Broad Institute Genomics Platform"/>
            <consortium name="The Broad Institute Genome Sequencing Center for Infectious Disease"/>
            <person name="Wu L."/>
            <person name="Ma J."/>
        </authorList>
    </citation>
    <scope>NUCLEOTIDE SEQUENCE [LARGE SCALE GENOMIC DNA]</scope>
    <source>
        <strain evidence="5">CCUG 43117</strain>
    </source>
</reference>
<dbReference type="PROSITE" id="PS51387">
    <property type="entry name" value="FAD_PCMH"/>
    <property type="match status" value="1"/>
</dbReference>
<dbReference type="InterPro" id="IPR006094">
    <property type="entry name" value="Oxid_FAD_bind_N"/>
</dbReference>
<dbReference type="Gene3D" id="3.40.462.10">
    <property type="entry name" value="FAD-linked oxidases, C-terminal domain"/>
    <property type="match status" value="1"/>
</dbReference>
<dbReference type="InterPro" id="IPR016170">
    <property type="entry name" value="Cytok_DH_C_sf"/>
</dbReference>
<protein>
    <submittedName>
        <fullName evidence="4">FAD-binding oxidoreductase</fullName>
    </submittedName>
</protein>
<accession>A0ABW0P3U0</accession>
<sequence>MSDPVARLDAFLAALAAAGISASRPARDECQAATFPWPARTLAIVRPATSAEAAHVVTIAGQTGQPLHPLSRGRNWGLGSRLPVVDAAILDLSRLDAILDIDMANGTAWIEPGVTFAQLQARLKAEGLRYHLPSFGGPIDASVLANALERGDGAGPMGDRHAGLFDLDIALSTGERIRTGHRRLGPGIAAELHGRPAGPLIEGLFSQSSLGVVLSGRVALNPTLDHAGALLVEIETEAAFDLALAVLRRLVESGVLNAYDVAIWNRAKRLSSLLRGRDALAPALQGAAGWGLSLIVAGDHRELFDARVAVIRRSFAGLASSIDTMEDRTDSGERLETFLTGFSHGGNLASLYAAKPGPIEEPLDPDRDGCGFLWLCPVLPFSGAALREVEALLAEAVGERPFFAALGAQAVSGRALHGYVSLAWDRADSMADDAALALYRQVAAALAARGYRAFRLGHPGLREAQAEASYDAVLRRLARALDPAGVMAPGRSVPAERDDA</sequence>
<dbReference type="SUPFAM" id="SSF56176">
    <property type="entry name" value="FAD-binding/transporter-associated domain-like"/>
    <property type="match status" value="1"/>
</dbReference>
<dbReference type="PANTHER" id="PTHR11748:SF114">
    <property type="entry name" value="ARYL-ALCOHOL OXIDASE VANILLYL-ALCOHOL OXIDASE (AFU_ORTHOLOGUE AFUA_3G09500)-RELATED"/>
    <property type="match status" value="1"/>
</dbReference>
<name>A0ABW0P3U0_9HYPH</name>
<comment type="caution">
    <text evidence="4">The sequence shown here is derived from an EMBL/GenBank/DDBJ whole genome shotgun (WGS) entry which is preliminary data.</text>
</comment>
<feature type="domain" description="FAD-binding PCMH-type" evidence="3">
    <location>
        <begin position="37"/>
        <end position="223"/>
    </location>
</feature>
<evidence type="ECO:0000259" key="3">
    <source>
        <dbReference type="PROSITE" id="PS51387"/>
    </source>
</evidence>
<dbReference type="RefSeq" id="WP_066717270.1">
    <property type="nucleotide sequence ID" value="NZ_JBHSLU010000063.1"/>
</dbReference>
<dbReference type="Pfam" id="PF01565">
    <property type="entry name" value="FAD_binding_4"/>
    <property type="match status" value="1"/>
</dbReference>
<dbReference type="InterPro" id="IPR016164">
    <property type="entry name" value="FAD-linked_Oxase-like_C"/>
</dbReference>
<dbReference type="InterPro" id="IPR016169">
    <property type="entry name" value="FAD-bd_PCMH_sub2"/>
</dbReference>
<dbReference type="Gene3D" id="3.30.43.10">
    <property type="entry name" value="Uridine Diphospho-n-acetylenolpyruvylglucosamine Reductase, domain 2"/>
    <property type="match status" value="1"/>
</dbReference>
<gene>
    <name evidence="4" type="ORF">ACFPN9_19140</name>
</gene>
<keyword evidence="1" id="KW-0285">Flavoprotein</keyword>
<keyword evidence="2" id="KW-0274">FAD</keyword>
<evidence type="ECO:0000313" key="5">
    <source>
        <dbReference type="Proteomes" id="UP001596060"/>
    </source>
</evidence>
<dbReference type="InterPro" id="IPR016166">
    <property type="entry name" value="FAD-bd_PCMH"/>
</dbReference>
<dbReference type="SUPFAM" id="SSF55103">
    <property type="entry name" value="FAD-linked oxidases, C-terminal domain"/>
    <property type="match status" value="1"/>
</dbReference>
<dbReference type="Gene3D" id="3.30.465.10">
    <property type="match status" value="1"/>
</dbReference>
<evidence type="ECO:0000313" key="4">
    <source>
        <dbReference type="EMBL" id="MFC5507361.1"/>
    </source>
</evidence>